<keyword evidence="2" id="KW-1185">Reference proteome</keyword>
<evidence type="ECO:0008006" key="3">
    <source>
        <dbReference type="Google" id="ProtNLM"/>
    </source>
</evidence>
<comment type="caution">
    <text evidence="1">The sequence shown here is derived from an EMBL/GenBank/DDBJ whole genome shotgun (WGS) entry which is preliminary data.</text>
</comment>
<accession>A0ABV0L715</accession>
<evidence type="ECO:0000313" key="2">
    <source>
        <dbReference type="Proteomes" id="UP001440984"/>
    </source>
</evidence>
<protein>
    <recommendedName>
        <fullName evidence="3">HTTM domain-containing protein</fullName>
    </recommendedName>
</protein>
<dbReference type="EMBL" id="JBDZYD010000001">
    <property type="protein sequence ID" value="MEQ0558074.1"/>
    <property type="molecule type" value="Genomic_DNA"/>
</dbReference>
<reference evidence="1 2" key="1">
    <citation type="submission" date="2024-05" db="EMBL/GenBank/DDBJ databases">
        <authorList>
            <person name="Zhao H."/>
            <person name="Xu Y."/>
            <person name="Lin S."/>
            <person name="Spain J.C."/>
            <person name="Zhou N.-Y."/>
        </authorList>
    </citation>
    <scope>NUCLEOTIDE SEQUENCE [LARGE SCALE GENOMIC DNA]</scope>
    <source>
        <strain evidence="1 2">NEAU-NG30</strain>
    </source>
</reference>
<proteinExistence type="predicted"/>
<dbReference type="RefSeq" id="WP_348947401.1">
    <property type="nucleotide sequence ID" value="NZ_JBDZYD010000001.1"/>
</dbReference>
<sequence length="286" mass="30778">MAQAELIPGDGMLSVDKALRETELLISAGIIVSSLESLVRPKDVEDDGLISWRIGRTRSKRMAKGKTGEFFDKIFTSPGIQVLTSLRLTASTLVALPGTNRQTKAAAMTFLAVTNVLMQLRSNYGADGSDHVNLVVCAAVAASKFFPNDEKARKACTAFIAGQSVVSYFAAGLAKAVSPYWRDGSAMQGIFRTKTYGQKHVGELLKKHPWLARLGGWGVWVGEMLFPLVLVAPKPIAAGLLGTGVSFHAGNAAFMGLNRFLWAFSATYPSVVHHSKHLSKRITAGQ</sequence>
<gene>
    <name evidence="1" type="ORF">ABJI51_03240</name>
</gene>
<organism evidence="1 2">
    <name type="scientific">Amycolatopsis melonis</name>
    <dbReference type="NCBI Taxonomy" id="3156488"/>
    <lineage>
        <taxon>Bacteria</taxon>
        <taxon>Bacillati</taxon>
        <taxon>Actinomycetota</taxon>
        <taxon>Actinomycetes</taxon>
        <taxon>Pseudonocardiales</taxon>
        <taxon>Pseudonocardiaceae</taxon>
        <taxon>Amycolatopsis</taxon>
    </lineage>
</organism>
<evidence type="ECO:0000313" key="1">
    <source>
        <dbReference type="EMBL" id="MEQ0558074.1"/>
    </source>
</evidence>
<name>A0ABV0L715_9PSEU</name>
<dbReference type="Proteomes" id="UP001440984">
    <property type="component" value="Unassembled WGS sequence"/>
</dbReference>